<dbReference type="Proteomes" id="UP000615446">
    <property type="component" value="Unassembled WGS sequence"/>
</dbReference>
<name>A0A8H3QPQ2_9GLOM</name>
<proteinExistence type="predicted"/>
<evidence type="ECO:0000313" key="1">
    <source>
        <dbReference type="EMBL" id="GES84424.1"/>
    </source>
</evidence>
<gene>
    <name evidence="1" type="ORF">RCL2_001154300</name>
</gene>
<reference evidence="1" key="1">
    <citation type="submission" date="2019-10" db="EMBL/GenBank/DDBJ databases">
        <title>Conservation and host-specific expression of non-tandemly repeated heterogenous ribosome RNA gene in arbuscular mycorrhizal fungi.</title>
        <authorList>
            <person name="Maeda T."/>
            <person name="Kobayashi Y."/>
            <person name="Nakagawa T."/>
            <person name="Ezawa T."/>
            <person name="Yamaguchi K."/>
            <person name="Bino T."/>
            <person name="Nishimoto Y."/>
            <person name="Shigenobu S."/>
            <person name="Kawaguchi M."/>
        </authorList>
    </citation>
    <scope>NUCLEOTIDE SEQUENCE</scope>
    <source>
        <strain evidence="1">HR1</strain>
    </source>
</reference>
<dbReference type="AlphaFoldDB" id="A0A8H3QPQ2"/>
<evidence type="ECO:0000313" key="2">
    <source>
        <dbReference type="Proteomes" id="UP000615446"/>
    </source>
</evidence>
<sequence>MENQKGSSEVENLLSVENLSIMDEEVDLNNILCEEPDFSAVMAGDVSIPDNGLCTYCKKPILSDNPPRSVVINVYGHIHHQICADKRGVLSCEKEGGKSVNRKLPEVQRRKLSFVSSVFTLDELSINAPSKALNMQDVSDQLHKMYYDIDVAEKKRDQVKRCSFELFSIWKSSI</sequence>
<protein>
    <submittedName>
        <fullName evidence="1">Uncharacterized protein</fullName>
    </submittedName>
</protein>
<accession>A0A8H3QPQ2</accession>
<dbReference type="EMBL" id="BLAL01000080">
    <property type="protein sequence ID" value="GES84424.1"/>
    <property type="molecule type" value="Genomic_DNA"/>
</dbReference>
<organism evidence="1 2">
    <name type="scientific">Rhizophagus clarus</name>
    <dbReference type="NCBI Taxonomy" id="94130"/>
    <lineage>
        <taxon>Eukaryota</taxon>
        <taxon>Fungi</taxon>
        <taxon>Fungi incertae sedis</taxon>
        <taxon>Mucoromycota</taxon>
        <taxon>Glomeromycotina</taxon>
        <taxon>Glomeromycetes</taxon>
        <taxon>Glomerales</taxon>
        <taxon>Glomeraceae</taxon>
        <taxon>Rhizophagus</taxon>
    </lineage>
</organism>
<comment type="caution">
    <text evidence="1">The sequence shown here is derived from an EMBL/GenBank/DDBJ whole genome shotgun (WGS) entry which is preliminary data.</text>
</comment>
<dbReference type="OrthoDB" id="2424060at2759"/>